<evidence type="ECO:0000313" key="4">
    <source>
        <dbReference type="EMBL" id="CAB4217307.1"/>
    </source>
</evidence>
<sequence>MYSTDNTVGNRSLKSRRKIFWQYPSGAAPLMGLLSYLPSEDTDKVEFGQFERRFPTQKTTTVASGTAPFLNGDGSAFADDATMTANVEYIVRVLTTAEFKPTHVIELREIAAAAGAATPTSIKGTVTVVNSSANQITFRPYSTITGVNNAATDNNGKSAVIIGTANPEGGRSGSGITVAPINPTNYTQIFRAAFAISRTALKGGLDYDKSGPYKTLRFENGLRYMMEMEKAAIFGQKHTVNVTDPDTGESMPETKTGGVIYHLEQWEAANSIYRGGTGAAAVTSNADNDKRIIDVGGSLTKSDLNTYLSRLFKKTNDKSYEKLCLCGGKFLETINTLYDRQVVKNVMLEEKSTNAKFIVHSLETLRGTVHFKTHPILDNDTDTDDWGLFMDLGNISWRPLSDSDTTFLKGRQETDRDGRKDEWIGEGGLQCLFPESHMLIQNASVAG</sequence>
<evidence type="ECO:0000313" key="1">
    <source>
        <dbReference type="EMBL" id="CAB4146298.1"/>
    </source>
</evidence>
<dbReference type="EMBL" id="LR796462">
    <property type="protein sequence ID" value="CAB4146298.1"/>
    <property type="molecule type" value="Genomic_DNA"/>
</dbReference>
<dbReference type="InterPro" id="IPR035198">
    <property type="entry name" value="SU10_MCP"/>
</dbReference>
<dbReference type="EMBL" id="LR797173">
    <property type="protein sequence ID" value="CAB4191242.1"/>
    <property type="molecule type" value="Genomic_DNA"/>
</dbReference>
<reference evidence="2" key="1">
    <citation type="submission" date="2020-05" db="EMBL/GenBank/DDBJ databases">
        <authorList>
            <person name="Chiriac C."/>
            <person name="Salcher M."/>
            <person name="Ghai R."/>
            <person name="Kavagutti S V."/>
        </authorList>
    </citation>
    <scope>NUCLEOTIDE SEQUENCE</scope>
</reference>
<dbReference type="EMBL" id="LR797445">
    <property type="protein sequence ID" value="CAB4217307.1"/>
    <property type="molecule type" value="Genomic_DNA"/>
</dbReference>
<evidence type="ECO:0000313" key="2">
    <source>
        <dbReference type="EMBL" id="CAB4191242.1"/>
    </source>
</evidence>
<evidence type="ECO:0000313" key="3">
    <source>
        <dbReference type="EMBL" id="CAB4197342.1"/>
    </source>
</evidence>
<name>A0A6J5R5Y9_9CAUD</name>
<accession>A0A6J5R5Y9</accession>
<evidence type="ECO:0008006" key="5">
    <source>
        <dbReference type="Google" id="ProtNLM"/>
    </source>
</evidence>
<dbReference type="Pfam" id="PF17236">
    <property type="entry name" value="SU10_MCP"/>
    <property type="match status" value="1"/>
</dbReference>
<organism evidence="2">
    <name type="scientific">uncultured Caudovirales phage</name>
    <dbReference type="NCBI Taxonomy" id="2100421"/>
    <lineage>
        <taxon>Viruses</taxon>
        <taxon>Duplodnaviria</taxon>
        <taxon>Heunggongvirae</taxon>
        <taxon>Uroviricota</taxon>
        <taxon>Caudoviricetes</taxon>
        <taxon>Peduoviridae</taxon>
        <taxon>Maltschvirus</taxon>
        <taxon>Maltschvirus maltsch</taxon>
    </lineage>
</organism>
<gene>
    <name evidence="2" type="ORF">UFOVP1225_19</name>
    <name evidence="3" type="ORF">UFOVP1319_9</name>
    <name evidence="4" type="ORF">UFOVP1591_19</name>
    <name evidence="1" type="ORF">UFOVP478_44</name>
</gene>
<dbReference type="EMBL" id="LR797255">
    <property type="protein sequence ID" value="CAB4197342.1"/>
    <property type="molecule type" value="Genomic_DNA"/>
</dbReference>
<protein>
    <recommendedName>
        <fullName evidence="5">Major capsid protein</fullName>
    </recommendedName>
</protein>
<proteinExistence type="predicted"/>